<feature type="transmembrane region" description="Helical" evidence="2">
    <location>
        <begin position="57"/>
        <end position="77"/>
    </location>
</feature>
<reference evidence="3 4" key="1">
    <citation type="submission" date="2024-01" db="EMBL/GenBank/DDBJ databases">
        <title>Seven novel Bacillus-like species.</title>
        <authorList>
            <person name="Liu G."/>
        </authorList>
    </citation>
    <scope>NUCLEOTIDE SEQUENCE [LARGE SCALE GENOMIC DNA]</scope>
    <source>
        <strain evidence="3 4">FJAT-51614</strain>
    </source>
</reference>
<feature type="transmembrane region" description="Helical" evidence="2">
    <location>
        <begin position="7"/>
        <end position="26"/>
    </location>
</feature>
<dbReference type="InterPro" id="IPR019649">
    <property type="entry name" value="DUF2512"/>
</dbReference>
<dbReference type="Pfam" id="PF10710">
    <property type="entry name" value="DUF2512"/>
    <property type="match status" value="1"/>
</dbReference>
<keyword evidence="2" id="KW-0812">Transmembrane</keyword>
<proteinExistence type="predicted"/>
<keyword evidence="2" id="KW-0472">Membrane</keyword>
<feature type="region of interest" description="Disordered" evidence="1">
    <location>
        <begin position="136"/>
        <end position="161"/>
    </location>
</feature>
<comment type="caution">
    <text evidence="3">The sequence shown here is derived from an EMBL/GenBank/DDBJ whole genome shotgun (WGS) entry which is preliminary data.</text>
</comment>
<evidence type="ECO:0000256" key="2">
    <source>
        <dbReference type="SAM" id="Phobius"/>
    </source>
</evidence>
<sequence length="161" mass="18355">MDIKSFIIKLIMTTAVLWVVLGLFFGVDLSEILITSVVLTVIGYVADRFILPRIGNVLAIIGDFVLAFAVIWLLGYYLYDEPIALGTATFISTLILGFCEMYFHRYLEMNIFEPNKSDPEEKKGYYQRTNLQTEFAEEADIDKMSSEANDNKKDNSKSHNM</sequence>
<gene>
    <name evidence="3" type="ORF">WAX74_13530</name>
</gene>
<name>A0ABU8F9D9_9BACI</name>
<keyword evidence="2" id="KW-1133">Transmembrane helix</keyword>
<evidence type="ECO:0000313" key="4">
    <source>
        <dbReference type="Proteomes" id="UP001364890"/>
    </source>
</evidence>
<accession>A0ABU8F9D9</accession>
<keyword evidence="4" id="KW-1185">Reference proteome</keyword>
<evidence type="ECO:0000256" key="1">
    <source>
        <dbReference type="SAM" id="MobiDB-lite"/>
    </source>
</evidence>
<feature type="transmembrane region" description="Helical" evidence="2">
    <location>
        <begin position="83"/>
        <end position="103"/>
    </location>
</feature>
<organism evidence="3 4">
    <name type="scientific">Psychrobacillus mangrovi</name>
    <dbReference type="NCBI Taxonomy" id="3117745"/>
    <lineage>
        <taxon>Bacteria</taxon>
        <taxon>Bacillati</taxon>
        <taxon>Bacillota</taxon>
        <taxon>Bacilli</taxon>
        <taxon>Bacillales</taxon>
        <taxon>Bacillaceae</taxon>
        <taxon>Psychrobacillus</taxon>
    </lineage>
</organism>
<dbReference type="Proteomes" id="UP001364890">
    <property type="component" value="Unassembled WGS sequence"/>
</dbReference>
<dbReference type="EMBL" id="JBAWSY010000010">
    <property type="protein sequence ID" value="MEI4770651.1"/>
    <property type="molecule type" value="Genomic_DNA"/>
</dbReference>
<feature type="compositionally biased region" description="Basic and acidic residues" evidence="1">
    <location>
        <begin position="141"/>
        <end position="161"/>
    </location>
</feature>
<feature type="transmembrane region" description="Helical" evidence="2">
    <location>
        <begin position="32"/>
        <end position="50"/>
    </location>
</feature>
<dbReference type="RefSeq" id="WP_336498212.1">
    <property type="nucleotide sequence ID" value="NZ_JBAWSY010000010.1"/>
</dbReference>
<evidence type="ECO:0000313" key="3">
    <source>
        <dbReference type="EMBL" id="MEI4770651.1"/>
    </source>
</evidence>
<protein>
    <submittedName>
        <fullName evidence="3">YndM family protein</fullName>
    </submittedName>
</protein>